<sequence>MKKQLRSAVVGTVMVGMLAGTALNGQVKNLDKLAGKSADPRAFAEMSCKGKQSCKGKKKSKKGAKNLKAQNRKPLVGVKFLTLFRVYLCASFCMEKACL</sequence>
<reference evidence="1 2" key="1">
    <citation type="submission" date="2014-08" db="EMBL/GenBank/DDBJ databases">
        <title>Methylacidiphilum kamchatkense strain Kam1 draft genome sequence.</title>
        <authorList>
            <person name="Birkeland N.-K."/>
            <person name="Erikstad H.A."/>
        </authorList>
    </citation>
    <scope>NUCLEOTIDE SEQUENCE [LARGE SCALE GENOMIC DNA]</scope>
    <source>
        <strain evidence="1 2">Kam1</strain>
    </source>
</reference>
<comment type="caution">
    <text evidence="1">The sequence shown here is derived from an EMBL/GenBank/DDBJ whole genome shotgun (WGS) entry which is preliminary data.</text>
</comment>
<organism evidence="1 2">
    <name type="scientific">Methylacidiphilum kamchatkense Kam1</name>
    <dbReference type="NCBI Taxonomy" id="1202785"/>
    <lineage>
        <taxon>Bacteria</taxon>
        <taxon>Pseudomonadati</taxon>
        <taxon>Verrucomicrobiota</taxon>
        <taxon>Methylacidiphilae</taxon>
        <taxon>Methylacidiphilales</taxon>
        <taxon>Methylacidiphilaceae</taxon>
        <taxon>Methylacidiphilum (ex Ratnadevi et al. 2023)</taxon>
    </lineage>
</organism>
<keyword evidence="2" id="KW-1185">Reference proteome</keyword>
<dbReference type="Proteomes" id="UP000031594">
    <property type="component" value="Unassembled WGS sequence"/>
</dbReference>
<dbReference type="RefSeq" id="WP_039720693.1">
    <property type="nucleotide sequence ID" value="NZ_JQNX01000001.1"/>
</dbReference>
<dbReference type="EMBL" id="JQNX01000001">
    <property type="protein sequence ID" value="KIE59436.1"/>
    <property type="molecule type" value="Genomic_DNA"/>
</dbReference>
<protein>
    <recommendedName>
        <fullName evidence="3">YtxH-like protein</fullName>
    </recommendedName>
</protein>
<proteinExistence type="predicted"/>
<evidence type="ECO:0000313" key="2">
    <source>
        <dbReference type="Proteomes" id="UP000031594"/>
    </source>
</evidence>
<evidence type="ECO:0000313" key="1">
    <source>
        <dbReference type="EMBL" id="KIE59436.1"/>
    </source>
</evidence>
<accession>A0ABR5A087</accession>
<name>A0ABR5A087_9BACT</name>
<gene>
    <name evidence="1" type="ORF">A946_01775</name>
</gene>
<evidence type="ECO:0008006" key="3">
    <source>
        <dbReference type="Google" id="ProtNLM"/>
    </source>
</evidence>